<dbReference type="SUPFAM" id="SSF53335">
    <property type="entry name" value="S-adenosyl-L-methionine-dependent methyltransferases"/>
    <property type="match status" value="1"/>
</dbReference>
<accession>A0A919CQX5</accession>
<proteinExistence type="predicted"/>
<comment type="caution">
    <text evidence="1">The sequence shown here is derived from an EMBL/GenBank/DDBJ whole genome shotgun (WGS) entry which is preliminary data.</text>
</comment>
<keyword evidence="2" id="KW-1185">Reference proteome</keyword>
<dbReference type="Gene3D" id="3.40.50.720">
    <property type="entry name" value="NAD(P)-binding Rossmann-like Domain"/>
    <property type="match status" value="1"/>
</dbReference>
<sequence>MAQMFWVVADPALTDRFAPVRLRQCRTCGHVFNLALSPETIAEIYRRQTATNRPVSADMHKRYQTLLDFLGRERLVGKRILEVGGGTGSLARLLADLGAAVTVVEPNDELPALLGDQAERIRVVNDFFGPDTVDETFDGVICRQVVEHIADVRPFVRALGDAVAPGGFAYVEVPTLEFIADAGAYMEVHVQHLHYFDAAARRRLLADAGLEVTGSLDIMQGHDVGILARPGRPAVEDRNPAPSAIDRVGDRRRAHEAFLAAFDGAPDRTAVYGATSQGVTFYNLFAEGAAPTRFVDDNPDYGGRFAYGRGGTATIHPRSDALLAGLDHVFVGAYHHQAAISAKLKDDGYRGTVWSTDPRLPTIERVR</sequence>
<dbReference type="InterPro" id="IPR029063">
    <property type="entry name" value="SAM-dependent_MTases_sf"/>
</dbReference>
<evidence type="ECO:0000313" key="2">
    <source>
        <dbReference type="Proteomes" id="UP000630353"/>
    </source>
</evidence>
<dbReference type="Pfam" id="PF13489">
    <property type="entry name" value="Methyltransf_23"/>
    <property type="match status" value="1"/>
</dbReference>
<reference evidence="1" key="2">
    <citation type="submission" date="2020-09" db="EMBL/GenBank/DDBJ databases">
        <authorList>
            <person name="Sun Q."/>
            <person name="Kim S."/>
        </authorList>
    </citation>
    <scope>NUCLEOTIDE SEQUENCE</scope>
    <source>
        <strain evidence="1">KCTC 42651</strain>
    </source>
</reference>
<dbReference type="AlphaFoldDB" id="A0A919CQX5"/>
<dbReference type="CDD" id="cd02440">
    <property type="entry name" value="AdoMet_MTases"/>
    <property type="match status" value="1"/>
</dbReference>
<keyword evidence="1" id="KW-0489">Methyltransferase</keyword>
<evidence type="ECO:0000313" key="1">
    <source>
        <dbReference type="EMBL" id="GHD57284.1"/>
    </source>
</evidence>
<dbReference type="GO" id="GO:0008168">
    <property type="term" value="F:methyltransferase activity"/>
    <property type="evidence" value="ECO:0007669"/>
    <property type="project" value="UniProtKB-KW"/>
</dbReference>
<dbReference type="GO" id="GO:0032259">
    <property type="term" value="P:methylation"/>
    <property type="evidence" value="ECO:0007669"/>
    <property type="project" value="UniProtKB-KW"/>
</dbReference>
<reference evidence="1" key="1">
    <citation type="journal article" date="2014" name="Int. J. Syst. Evol. Microbiol.">
        <title>Complete genome sequence of Corynebacterium casei LMG S-19264T (=DSM 44701T), isolated from a smear-ripened cheese.</title>
        <authorList>
            <consortium name="US DOE Joint Genome Institute (JGI-PGF)"/>
            <person name="Walter F."/>
            <person name="Albersmeier A."/>
            <person name="Kalinowski J."/>
            <person name="Ruckert C."/>
        </authorList>
    </citation>
    <scope>NUCLEOTIDE SEQUENCE</scope>
    <source>
        <strain evidence="1">KCTC 42651</strain>
    </source>
</reference>
<keyword evidence="1" id="KW-0808">Transferase</keyword>
<protein>
    <submittedName>
        <fullName evidence="1">SAM-dependent methyltransferase</fullName>
    </submittedName>
</protein>
<name>A0A919CQX5_9PROT</name>
<dbReference type="Proteomes" id="UP000630353">
    <property type="component" value="Unassembled WGS sequence"/>
</dbReference>
<dbReference type="Gene3D" id="3.40.50.150">
    <property type="entry name" value="Vaccinia Virus protein VP39"/>
    <property type="match status" value="1"/>
</dbReference>
<dbReference type="PANTHER" id="PTHR43861">
    <property type="entry name" value="TRANS-ACONITATE 2-METHYLTRANSFERASE-RELATED"/>
    <property type="match status" value="1"/>
</dbReference>
<organism evidence="1 2">
    <name type="scientific">Thalassobaculum fulvum</name>
    <dbReference type="NCBI Taxonomy" id="1633335"/>
    <lineage>
        <taxon>Bacteria</taxon>
        <taxon>Pseudomonadati</taxon>
        <taxon>Pseudomonadota</taxon>
        <taxon>Alphaproteobacteria</taxon>
        <taxon>Rhodospirillales</taxon>
        <taxon>Thalassobaculaceae</taxon>
        <taxon>Thalassobaculum</taxon>
    </lineage>
</organism>
<gene>
    <name evidence="1" type="ORF">GCM10017083_38560</name>
</gene>
<dbReference type="EMBL" id="BMZS01000009">
    <property type="protein sequence ID" value="GHD57284.1"/>
    <property type="molecule type" value="Genomic_DNA"/>
</dbReference>